<protein>
    <submittedName>
        <fullName evidence="1">17044_t:CDS:1</fullName>
    </submittedName>
</protein>
<keyword evidence="2" id="KW-1185">Reference proteome</keyword>
<dbReference type="Proteomes" id="UP000789920">
    <property type="component" value="Unassembled WGS sequence"/>
</dbReference>
<proteinExistence type="predicted"/>
<organism evidence="1 2">
    <name type="scientific">Racocetra persica</name>
    <dbReference type="NCBI Taxonomy" id="160502"/>
    <lineage>
        <taxon>Eukaryota</taxon>
        <taxon>Fungi</taxon>
        <taxon>Fungi incertae sedis</taxon>
        <taxon>Mucoromycota</taxon>
        <taxon>Glomeromycotina</taxon>
        <taxon>Glomeromycetes</taxon>
        <taxon>Diversisporales</taxon>
        <taxon>Gigasporaceae</taxon>
        <taxon>Racocetra</taxon>
    </lineage>
</organism>
<reference evidence="1" key="1">
    <citation type="submission" date="2021-06" db="EMBL/GenBank/DDBJ databases">
        <authorList>
            <person name="Kallberg Y."/>
            <person name="Tangrot J."/>
            <person name="Rosling A."/>
        </authorList>
    </citation>
    <scope>NUCLEOTIDE SEQUENCE</scope>
    <source>
        <strain evidence="1">MA461A</strain>
    </source>
</reference>
<dbReference type="EMBL" id="CAJVQC010020587">
    <property type="protein sequence ID" value="CAG8709052.1"/>
    <property type="molecule type" value="Genomic_DNA"/>
</dbReference>
<gene>
    <name evidence="1" type="ORF">RPERSI_LOCUS10412</name>
</gene>
<evidence type="ECO:0000313" key="2">
    <source>
        <dbReference type="Proteomes" id="UP000789920"/>
    </source>
</evidence>
<name>A0ACA9PM47_9GLOM</name>
<feature type="non-terminal residue" evidence="1">
    <location>
        <position position="1"/>
    </location>
</feature>
<comment type="caution">
    <text evidence="1">The sequence shown here is derived from an EMBL/GenBank/DDBJ whole genome shotgun (WGS) entry which is preliminary data.</text>
</comment>
<accession>A0ACA9PM47</accession>
<sequence>IWSKVWWETVHLKLEAESKHFIIPYHLYICMEFKLNNQNFIITVLPDSQNKFKSGFQCACNTIKSDVESHPSAAIKACYQKIFETRTEYSGLIAMGFNNENIIQQLIANIEFFPIFLQIEKLNVVITSIGDLDENKFHGVGTGFVSLFTMRYRGEQYLFLLRIKENQCRLEIYLESICVNRIIEQTPDDVWKQVEIYKKYTRTYLFGITNELVLERIEMLKRESPTCTPNEWMNVHQLEKIFKHYIKSQKITNPKPS</sequence>
<evidence type="ECO:0000313" key="1">
    <source>
        <dbReference type="EMBL" id="CAG8709052.1"/>
    </source>
</evidence>